<evidence type="ECO:0000259" key="4">
    <source>
        <dbReference type="Pfam" id="PF13649"/>
    </source>
</evidence>
<keyword evidence="3" id="KW-0949">S-adenosyl-L-methionine</keyword>
<evidence type="ECO:0000313" key="6">
    <source>
        <dbReference type="Proteomes" id="UP001063698"/>
    </source>
</evidence>
<sequence length="202" mass="23173">MPARPKIITKVLESIYPLHDDVVAIKFIERGYYKRALELLGNWKRILEVGCGTGRLLEVARENGKPLWGLDISLKFLKISKERFKDYPADFVYGTATNLPFRSNSFDGVLTFTMIHHLTKEEKIQMIEEIAKLSDKYAFGEVGKRICWSAILLKIIGSKDLISKELFKKAGMKIERWEDPKGFCLIIGLARRLSGPVRRDAR</sequence>
<dbReference type="SUPFAM" id="SSF53335">
    <property type="entry name" value="S-adenosyl-L-methionine-dependent methyltransferases"/>
    <property type="match status" value="1"/>
</dbReference>
<dbReference type="PANTHER" id="PTHR43464">
    <property type="entry name" value="METHYLTRANSFERASE"/>
    <property type="match status" value="1"/>
</dbReference>
<dbReference type="InterPro" id="IPR029063">
    <property type="entry name" value="SAM-dependent_MTases_sf"/>
</dbReference>
<dbReference type="Gene3D" id="3.40.50.150">
    <property type="entry name" value="Vaccinia Virus protein VP39"/>
    <property type="match status" value="1"/>
</dbReference>
<keyword evidence="1" id="KW-0489">Methyltransferase</keyword>
<evidence type="ECO:0000313" key="5">
    <source>
        <dbReference type="EMBL" id="UXD22918.1"/>
    </source>
</evidence>
<dbReference type="CDD" id="cd02440">
    <property type="entry name" value="AdoMet_MTases"/>
    <property type="match status" value="1"/>
</dbReference>
<keyword evidence="6" id="KW-1185">Reference proteome</keyword>
<dbReference type="AlphaFoldDB" id="A0A977KCR6"/>
<dbReference type="EMBL" id="CP006868">
    <property type="protein sequence ID" value="UXD22918.1"/>
    <property type="molecule type" value="Genomic_DNA"/>
</dbReference>
<evidence type="ECO:0000256" key="3">
    <source>
        <dbReference type="ARBA" id="ARBA00022691"/>
    </source>
</evidence>
<organism evidence="5 6">
    <name type="scientific">Ignicoccus pacificus DSM 13166</name>
    <dbReference type="NCBI Taxonomy" id="940294"/>
    <lineage>
        <taxon>Archaea</taxon>
        <taxon>Thermoproteota</taxon>
        <taxon>Thermoprotei</taxon>
        <taxon>Desulfurococcales</taxon>
        <taxon>Desulfurococcaceae</taxon>
        <taxon>Ignicoccus</taxon>
    </lineage>
</organism>
<accession>A0A977KCR6</accession>
<gene>
    <name evidence="5" type="ORF">IPA_09600</name>
</gene>
<dbReference type="PANTHER" id="PTHR43464:SF19">
    <property type="entry name" value="UBIQUINONE BIOSYNTHESIS O-METHYLTRANSFERASE, MITOCHONDRIAL"/>
    <property type="match status" value="1"/>
</dbReference>
<dbReference type="Proteomes" id="UP001063698">
    <property type="component" value="Chromosome"/>
</dbReference>
<dbReference type="Pfam" id="PF13649">
    <property type="entry name" value="Methyltransf_25"/>
    <property type="match status" value="1"/>
</dbReference>
<name>A0A977KCR6_9CREN</name>
<dbReference type="GO" id="GO:0008168">
    <property type="term" value="F:methyltransferase activity"/>
    <property type="evidence" value="ECO:0007669"/>
    <property type="project" value="UniProtKB-KW"/>
</dbReference>
<dbReference type="GO" id="GO:0032259">
    <property type="term" value="P:methylation"/>
    <property type="evidence" value="ECO:0007669"/>
    <property type="project" value="UniProtKB-KW"/>
</dbReference>
<dbReference type="InterPro" id="IPR041698">
    <property type="entry name" value="Methyltransf_25"/>
</dbReference>
<keyword evidence="2" id="KW-0808">Transferase</keyword>
<dbReference type="KEGG" id="ipc:IPA_09600"/>
<reference evidence="5" key="1">
    <citation type="submission" date="2013-11" db="EMBL/GenBank/DDBJ databases">
        <title>Comparative genomics of Ignicoccus.</title>
        <authorList>
            <person name="Podar M."/>
        </authorList>
    </citation>
    <scope>NUCLEOTIDE SEQUENCE</scope>
    <source>
        <strain evidence="5">DSM 13166</strain>
    </source>
</reference>
<protein>
    <recommendedName>
        <fullName evidence="4">Methyltransferase domain-containing protein</fullName>
    </recommendedName>
</protein>
<feature type="domain" description="Methyltransferase" evidence="4">
    <location>
        <begin position="46"/>
        <end position="133"/>
    </location>
</feature>
<evidence type="ECO:0000256" key="2">
    <source>
        <dbReference type="ARBA" id="ARBA00022679"/>
    </source>
</evidence>
<evidence type="ECO:0000256" key="1">
    <source>
        <dbReference type="ARBA" id="ARBA00022603"/>
    </source>
</evidence>
<proteinExistence type="predicted"/>